<dbReference type="KEGG" id="opf:CBP31_11270"/>
<dbReference type="Proteomes" id="UP000243937">
    <property type="component" value="Chromosome"/>
</dbReference>
<reference evidence="5 6" key="1">
    <citation type="journal article" date="2014" name="Int. J. Syst. Evol. Microbiol.">
        <title>Oceanisphaera profunda sp. nov., a marine bacterium isolated from deep-sea sediment, and emended description of the genus Oceanisphaera.</title>
        <authorList>
            <person name="Xu Z."/>
            <person name="Zhang X.Y."/>
            <person name="Su H.N."/>
            <person name="Yu Z.C."/>
            <person name="Liu C."/>
            <person name="Li H."/>
            <person name="Chen X.L."/>
            <person name="Song X.Y."/>
            <person name="Xie B.B."/>
            <person name="Qin Q.L."/>
            <person name="Zhou B.C."/>
            <person name="Shi M."/>
            <person name="Huang Y."/>
            <person name="Zhang Y.Z."/>
        </authorList>
    </citation>
    <scope>NUCLEOTIDE SEQUENCE [LARGE SCALE GENOMIC DNA]</scope>
    <source>
        <strain evidence="5 6">SM1222</strain>
    </source>
</reference>
<dbReference type="EMBL" id="CP021377">
    <property type="protein sequence ID" value="ART84033.1"/>
    <property type="molecule type" value="Genomic_DNA"/>
</dbReference>
<evidence type="ECO:0000256" key="4">
    <source>
        <dbReference type="SAM" id="SignalP"/>
    </source>
</evidence>
<comment type="function">
    <text evidence="1">May be involved in the biogenesis of curli organelles.</text>
</comment>
<keyword evidence="6" id="KW-1185">Reference proteome</keyword>
<dbReference type="NCBIfam" id="NF007701">
    <property type="entry name" value="PRK10386.1"/>
    <property type="match status" value="1"/>
</dbReference>
<organism evidence="5 6">
    <name type="scientific">Oceanisphaera profunda</name>
    <dbReference type="NCBI Taxonomy" id="1416627"/>
    <lineage>
        <taxon>Bacteria</taxon>
        <taxon>Pseudomonadati</taxon>
        <taxon>Pseudomonadota</taxon>
        <taxon>Gammaproteobacteria</taxon>
        <taxon>Aeromonadales</taxon>
        <taxon>Aeromonadaceae</taxon>
        <taxon>Oceanisphaera</taxon>
    </lineage>
</organism>
<feature type="signal peptide" evidence="4">
    <location>
        <begin position="1"/>
        <end position="23"/>
    </location>
</feature>
<evidence type="ECO:0000313" key="6">
    <source>
        <dbReference type="Proteomes" id="UP000243937"/>
    </source>
</evidence>
<sequence>MRKGSRTVLMGVMLMLLSSGVSANEDEMMGFIVDNSISRVGHEFYRYFTERLRDTSQMDFNLVVRERPSARWGSLVWVEYEGRTLYRNFLAPNTSQLQSVAHEAADLIRDEVARQKLENMFQDTFDLERDEL</sequence>
<name>A0A1Y0D8Z0_9GAMM</name>
<dbReference type="InterPro" id="IPR018900">
    <property type="entry name" value="Curli_CsgE"/>
</dbReference>
<dbReference type="OrthoDB" id="6869495at2"/>
<protein>
    <recommendedName>
        <fullName evidence="2">Curli production assembly/transport component CsgE</fullName>
    </recommendedName>
</protein>
<gene>
    <name evidence="5" type="ORF">CBP31_11270</name>
</gene>
<evidence type="ECO:0000256" key="3">
    <source>
        <dbReference type="ARBA" id="ARBA00022729"/>
    </source>
</evidence>
<feature type="chain" id="PRO_5012937165" description="Curli production assembly/transport component CsgE" evidence="4">
    <location>
        <begin position="24"/>
        <end position="132"/>
    </location>
</feature>
<keyword evidence="3 4" id="KW-0732">Signal</keyword>
<evidence type="ECO:0000256" key="1">
    <source>
        <dbReference type="ARBA" id="ARBA00003989"/>
    </source>
</evidence>
<accession>A0A1Y0D8Z0</accession>
<evidence type="ECO:0000313" key="5">
    <source>
        <dbReference type="EMBL" id="ART84033.1"/>
    </source>
</evidence>
<proteinExistence type="predicted"/>
<dbReference type="AlphaFoldDB" id="A0A1Y0D8Z0"/>
<dbReference type="Pfam" id="PF10627">
    <property type="entry name" value="CsgE"/>
    <property type="match status" value="1"/>
</dbReference>
<evidence type="ECO:0000256" key="2">
    <source>
        <dbReference type="ARBA" id="ARBA00014024"/>
    </source>
</evidence>